<feature type="region of interest" description="Disordered" evidence="1">
    <location>
        <begin position="176"/>
        <end position="207"/>
    </location>
</feature>
<dbReference type="Proteomes" id="UP000245119">
    <property type="component" value="Linkage Group LG2"/>
</dbReference>
<gene>
    <name evidence="2" type="ORF">C0Q70_03921</name>
</gene>
<dbReference type="STRING" id="400727.A0A2T7PU37"/>
<evidence type="ECO:0000313" key="2">
    <source>
        <dbReference type="EMBL" id="PVD36928.1"/>
    </source>
</evidence>
<name>A0A2T7PU37_POMCA</name>
<feature type="compositionally biased region" description="Polar residues" evidence="1">
    <location>
        <begin position="816"/>
        <end position="826"/>
    </location>
</feature>
<sequence>MWKNWIPFRRKEQDNSDSAVRSAASVISNGKENTLKSQHEGSVGRREYGQGAGDFRTETKNYPNLSIGNLNVGTSNLSSEGMLSVLNASGPLLSSPLLPKIKRAVELNQSFSEYSISSPLRRSLVKRPISPSYGPTHPTQSNPGRLPIVRLEKRPSLLDIRRRSLLSPGRRLLSPSTVKVAPPDPRMLSSPSFRMSPVQTPSTSKSVVDTQMVVAALRERRKRSNLHVDENVLEESIMQTAKRRRQDSSQAVTSTASMPIMTDVLTDMSQETNSLNSLLHMEKMALKRSPALGNELQETSAVEMPVPKLSQKESRSSILSSLSSSKRAAQNKTTAVKEFPQGTSVKSQILLHPETNQDENKKQSLVFPCSTEKVISSRIPSSTAGFFESINFTHVVDKNVNKSPSNTDQMASVEKSLDLNAQLNRRRAINIYPSLKTSSGKSMIIATPADFESDRREEDARRVQDVLAYLDGNEPGQTETSKPSANFTSSAAAFPGKGIITPNTTASSLTELLSSSGNTTQTFPTITTTPSLNTLAPEVTSHVTITSLSFLSPSPTLVTSDALSKNTAGLVQSSGVSASTSLIQSTPICSTGISSLPGSQGKPAGGTQLVLGIPSTSSVGVASSSTALATVFTTSASAATSSLASASPDKKAFTFNPLFGTGQMPPVSINNFHSPASMSEPFTRGSLNLVASPSPSASTTGSSSSVAGTTSSSVISTGVFSGVSTSTTVINGTSQAVSSGERGGNPQTLATTSSSSGFSFEAASNINTSASTSAGGFFIGSSNIQLQSLAPSTGSFTFGKTAEQVVLTSTLGGSDLNTSSGKSLQPKNLFGASKENEGKSQPTFNSISGFGGAGTQLGLPSNSLDLTGSSQASITTTTNSTLSFGNPMSETPFGVKPASTVSNIFQQGNSAVNPQGGIFGAPASTAFRTPSFGSAASAVTTTSNTSATSLFAFGQTPVTTVAAVTSAPASTYVFGQAQAATKVITSATPNNSLFACGQAPAMPTATSSTTSTGGLFAFGQTLATTTTNTIAPANSLFTFGHQTQASTATNNAALTNGPFTFGKTPGTTTAANTQQPAGGLFTFGQIPATSSSTQPAASNLFTFGQNSAATTTNTQAPPNSLFTFSQTPFSTTTSNITASGNSFAFGQKPASTAVTTTVKNLFTLGQAPPTTSTNTFQFGPGAATASNQPFAFGAAGTTNSGNTFTFGNSTNASGSSGFSFGASGPTTTGSSTFNFGTSSVGMGGFSASAPQQHPLQNTFGGNSSFSLGSAQPQQGFNFGNSTSAGFAFGSASNTGQALTFGSSSAPNTVQSGQTFGSTSSVPAFGGSHSQTVGPVFGMSGSQSAAGASTTSGSAPFAFGATGGNAQQSSTPFAFGGSVSQNTGANTGFQFAQPSTGSATAAAFPFSTSVGTGPQFNFGGAAPQGSAMFTTGAGSTAAKPRGNAMKARRRTTRK</sequence>
<protein>
    <submittedName>
        <fullName evidence="2">Uncharacterized protein</fullName>
    </submittedName>
</protein>
<feature type="region of interest" description="Disordered" evidence="1">
    <location>
        <begin position="1301"/>
        <end position="1322"/>
    </location>
</feature>
<dbReference type="EMBL" id="PZQS01000002">
    <property type="protein sequence ID" value="PVD36928.1"/>
    <property type="molecule type" value="Genomic_DNA"/>
</dbReference>
<evidence type="ECO:0000256" key="1">
    <source>
        <dbReference type="SAM" id="MobiDB-lite"/>
    </source>
</evidence>
<feature type="region of interest" description="Disordered" evidence="1">
    <location>
        <begin position="734"/>
        <end position="755"/>
    </location>
</feature>
<feature type="compositionally biased region" description="Low complexity" evidence="1">
    <location>
        <begin position="690"/>
        <end position="709"/>
    </location>
</feature>
<accession>A0A2T7PU37</accession>
<organism evidence="2 3">
    <name type="scientific">Pomacea canaliculata</name>
    <name type="common">Golden apple snail</name>
    <dbReference type="NCBI Taxonomy" id="400727"/>
    <lineage>
        <taxon>Eukaryota</taxon>
        <taxon>Metazoa</taxon>
        <taxon>Spiralia</taxon>
        <taxon>Lophotrochozoa</taxon>
        <taxon>Mollusca</taxon>
        <taxon>Gastropoda</taxon>
        <taxon>Caenogastropoda</taxon>
        <taxon>Architaenioglossa</taxon>
        <taxon>Ampullarioidea</taxon>
        <taxon>Ampullariidae</taxon>
        <taxon>Pomacea</taxon>
    </lineage>
</organism>
<feature type="compositionally biased region" description="Low complexity" evidence="1">
    <location>
        <begin position="316"/>
        <end position="325"/>
    </location>
</feature>
<feature type="region of interest" description="Disordered" evidence="1">
    <location>
        <begin position="1428"/>
        <end position="1453"/>
    </location>
</feature>
<evidence type="ECO:0000313" key="3">
    <source>
        <dbReference type="Proteomes" id="UP000245119"/>
    </source>
</evidence>
<feature type="compositionally biased region" description="Polar residues" evidence="1">
    <location>
        <begin position="189"/>
        <end position="207"/>
    </location>
</feature>
<keyword evidence="3" id="KW-1185">Reference proteome</keyword>
<dbReference type="OrthoDB" id="6162375at2759"/>
<proteinExistence type="predicted"/>
<feature type="region of interest" description="Disordered" evidence="1">
    <location>
        <begin position="816"/>
        <end position="841"/>
    </location>
</feature>
<reference evidence="2 3" key="1">
    <citation type="submission" date="2018-04" db="EMBL/GenBank/DDBJ databases">
        <title>The genome of golden apple snail Pomacea canaliculata provides insight into stress tolerance and invasive adaptation.</title>
        <authorList>
            <person name="Liu C."/>
            <person name="Liu B."/>
            <person name="Ren Y."/>
            <person name="Zhang Y."/>
            <person name="Wang H."/>
            <person name="Li S."/>
            <person name="Jiang F."/>
            <person name="Yin L."/>
            <person name="Zhang G."/>
            <person name="Qian W."/>
            <person name="Fan W."/>
        </authorList>
    </citation>
    <scope>NUCLEOTIDE SEQUENCE [LARGE SCALE GENOMIC DNA]</scope>
    <source>
        <strain evidence="2">SZHN2017</strain>
        <tissue evidence="2">Muscle</tissue>
    </source>
</reference>
<feature type="region of interest" description="Disordered" evidence="1">
    <location>
        <begin position="687"/>
        <end position="709"/>
    </location>
</feature>
<feature type="region of interest" description="Disordered" evidence="1">
    <location>
        <begin position="298"/>
        <end position="339"/>
    </location>
</feature>
<comment type="caution">
    <text evidence="2">The sequence shown here is derived from an EMBL/GenBank/DDBJ whole genome shotgun (WGS) entry which is preliminary data.</text>
</comment>